<proteinExistence type="predicted"/>
<protein>
    <submittedName>
        <fullName evidence="1">Uncharacterized protein</fullName>
    </submittedName>
</protein>
<gene>
    <name evidence="1" type="ORF">L6452_08902</name>
</gene>
<reference evidence="2" key="1">
    <citation type="journal article" date="2022" name="Mol. Ecol. Resour.">
        <title>The genomes of chicory, endive, great burdock and yacon provide insights into Asteraceae palaeo-polyploidization history and plant inulin production.</title>
        <authorList>
            <person name="Fan W."/>
            <person name="Wang S."/>
            <person name="Wang H."/>
            <person name="Wang A."/>
            <person name="Jiang F."/>
            <person name="Liu H."/>
            <person name="Zhao H."/>
            <person name="Xu D."/>
            <person name="Zhang Y."/>
        </authorList>
    </citation>
    <scope>NUCLEOTIDE SEQUENCE [LARGE SCALE GENOMIC DNA]</scope>
    <source>
        <strain evidence="2">cv. Niubang</strain>
    </source>
</reference>
<dbReference type="EMBL" id="CM042049">
    <property type="protein sequence ID" value="KAI3746468.1"/>
    <property type="molecule type" value="Genomic_DNA"/>
</dbReference>
<organism evidence="1 2">
    <name type="scientific">Arctium lappa</name>
    <name type="common">Greater burdock</name>
    <name type="synonym">Lappa major</name>
    <dbReference type="NCBI Taxonomy" id="4217"/>
    <lineage>
        <taxon>Eukaryota</taxon>
        <taxon>Viridiplantae</taxon>
        <taxon>Streptophyta</taxon>
        <taxon>Embryophyta</taxon>
        <taxon>Tracheophyta</taxon>
        <taxon>Spermatophyta</taxon>
        <taxon>Magnoliopsida</taxon>
        <taxon>eudicotyledons</taxon>
        <taxon>Gunneridae</taxon>
        <taxon>Pentapetalae</taxon>
        <taxon>asterids</taxon>
        <taxon>campanulids</taxon>
        <taxon>Asterales</taxon>
        <taxon>Asteraceae</taxon>
        <taxon>Carduoideae</taxon>
        <taxon>Cardueae</taxon>
        <taxon>Arctiinae</taxon>
        <taxon>Arctium</taxon>
    </lineage>
</organism>
<evidence type="ECO:0000313" key="2">
    <source>
        <dbReference type="Proteomes" id="UP001055879"/>
    </source>
</evidence>
<reference evidence="1 2" key="2">
    <citation type="journal article" date="2022" name="Mol. Ecol. Resour.">
        <title>The genomes of chicory, endive, great burdock and yacon provide insights into Asteraceae paleo-polyploidization history and plant inulin production.</title>
        <authorList>
            <person name="Fan W."/>
            <person name="Wang S."/>
            <person name="Wang H."/>
            <person name="Wang A."/>
            <person name="Jiang F."/>
            <person name="Liu H."/>
            <person name="Zhao H."/>
            <person name="Xu D."/>
            <person name="Zhang Y."/>
        </authorList>
    </citation>
    <scope>NUCLEOTIDE SEQUENCE [LARGE SCALE GENOMIC DNA]</scope>
    <source>
        <strain evidence="2">cv. Niubang</strain>
    </source>
</reference>
<accession>A0ACB9DIH5</accession>
<sequence length="86" mass="10202">MYLLFYSRQDFRVIYCSLLFLFSFLKNKPIALIQITAATSFVFKFCKTPFHFPLFFHSTQRRRKEGARRRPSATTATDGNQAHHKH</sequence>
<comment type="caution">
    <text evidence="1">The sequence shown here is derived from an EMBL/GenBank/DDBJ whole genome shotgun (WGS) entry which is preliminary data.</text>
</comment>
<dbReference type="Proteomes" id="UP001055879">
    <property type="component" value="Linkage Group LG03"/>
</dbReference>
<keyword evidence="2" id="KW-1185">Reference proteome</keyword>
<evidence type="ECO:0000313" key="1">
    <source>
        <dbReference type="EMBL" id="KAI3746468.1"/>
    </source>
</evidence>
<name>A0ACB9DIH5_ARCLA</name>